<dbReference type="Gene3D" id="3.40.50.1820">
    <property type="entry name" value="alpha/beta hydrolase"/>
    <property type="match status" value="1"/>
</dbReference>
<sequence length="614" mass="67773">MDIIQFVKTLCLIISILFFTINTHAAQTCHPFSVFTCTLPFPSNFYTHADSTSSTGKFVDLKGSLLPQNVENEFSNFSSRSAYKNANGFSAAGPIMFELADDFDENSLPIDGGNAVLVFDQGSGLAIPIRTKKYHYAENNRFDQAAHIIEIFPRSRFQFGHTYTAVITTSLLDLKGEFVPSLPVINELINRTARWHGASSMQKTLQQLEEFGIKEDQVVSFIEFTVGDEKTNNEPLFALIENLSQQEHPVRNLKTTQINIWPYAASVTGQVKLSDFRNTNGQVNFSADAESKAEWVNFLMMLPTSSKHGKSPIAIYGHGVGVIKETMLLTVAFSNARRGIASIAIDQPNHGSRSKRDGGTIFEILTPKKFTRLSGMAAQSTLDMTSLLLAIQTSLSDLDVAPSGNAWWHQLWYSGGIDTPDLDIERIHYQGTSMGGVLGTSFIASAQDLRSAFLQVSGVGISNILTHSILFKTFGFENLIPDNASAGEAALFMQLLQQEFDKGDAINFVHYIKHPIHGRSPRKLVLQYGIGDEVVYNPASEALAEIADLPLIIPSLIDIAYLRTSDDYEDGFGLVQNKPLLPTNGVLDNIFGHVSFIRPNAFTALKLWIEEVVN</sequence>
<organism evidence="2 3">
    <name type="scientific">Oleispira antarctica RB-8</name>
    <dbReference type="NCBI Taxonomy" id="698738"/>
    <lineage>
        <taxon>Bacteria</taxon>
        <taxon>Pseudomonadati</taxon>
        <taxon>Pseudomonadota</taxon>
        <taxon>Gammaproteobacteria</taxon>
        <taxon>Oceanospirillales</taxon>
        <taxon>Oceanospirillaceae</taxon>
        <taxon>Oleispira</taxon>
    </lineage>
</organism>
<dbReference type="SUPFAM" id="SSF53474">
    <property type="entry name" value="alpha/beta-Hydrolases"/>
    <property type="match status" value="1"/>
</dbReference>
<dbReference type="KEGG" id="oai:OLEAN_C34500"/>
<protein>
    <submittedName>
        <fullName evidence="2">Uncharacterized protein</fullName>
    </submittedName>
</protein>
<keyword evidence="1" id="KW-0732">Signal</keyword>
<proteinExistence type="predicted"/>
<keyword evidence="3" id="KW-1185">Reference proteome</keyword>
<dbReference type="HOGENOM" id="CLU_444692_0_0_6"/>
<accession>R4YQY9</accession>
<dbReference type="OrthoDB" id="5477453at2"/>
<dbReference type="EMBL" id="FO203512">
    <property type="protein sequence ID" value="CCK77626.1"/>
    <property type="molecule type" value="Genomic_DNA"/>
</dbReference>
<reference evidence="2 3" key="1">
    <citation type="journal article" date="2013" name="Nat. Commun.">
        <title>Genome sequence and functional genomic analysis of the oil-degrading bacterium Oleispira antarctica.</title>
        <authorList>
            <person name="Kube M."/>
            <person name="Chernikova T.N."/>
            <person name="Al-Ramahi Y."/>
            <person name="Beloqui A."/>
            <person name="Lopez-Cortez N."/>
            <person name="Guazzaroni M.E."/>
            <person name="Heipieper H.J."/>
            <person name="Klages S."/>
            <person name="Kotsyurbenko O.R."/>
            <person name="Langer I."/>
            <person name="Nechitaylo T.Y."/>
            <person name="Lunsdorf H."/>
            <person name="Fernandez M."/>
            <person name="Juarez S."/>
            <person name="Ciordia S."/>
            <person name="Singer A."/>
            <person name="Kagan O."/>
            <person name="Egorova O."/>
            <person name="Petit P.A."/>
            <person name="Stogios P."/>
            <person name="Kim Y."/>
            <person name="Tchigvintsev A."/>
            <person name="Flick R."/>
            <person name="Denaro R."/>
            <person name="Genovese M."/>
            <person name="Albar J.P."/>
            <person name="Reva O.N."/>
            <person name="Martinez-Gomariz M."/>
            <person name="Tran H."/>
            <person name="Ferrer M."/>
            <person name="Savchenko A."/>
            <person name="Yakunin A.F."/>
            <person name="Yakimov M.M."/>
            <person name="Golyshina O.V."/>
            <person name="Reinhardt R."/>
            <person name="Golyshin P.N."/>
        </authorList>
    </citation>
    <scope>NUCLEOTIDE SEQUENCE [LARGE SCALE GENOMIC DNA]</scope>
</reference>
<feature type="chain" id="PRO_5004374309" evidence="1">
    <location>
        <begin position="26"/>
        <end position="614"/>
    </location>
</feature>
<dbReference type="STRING" id="698738.OLEAN_C34500"/>
<dbReference type="InterPro" id="IPR029058">
    <property type="entry name" value="AB_hydrolase_fold"/>
</dbReference>
<name>R4YQY9_OLEAN</name>
<feature type="signal peptide" evidence="1">
    <location>
        <begin position="1"/>
        <end position="25"/>
    </location>
</feature>
<evidence type="ECO:0000256" key="1">
    <source>
        <dbReference type="SAM" id="SignalP"/>
    </source>
</evidence>
<dbReference type="Proteomes" id="UP000032749">
    <property type="component" value="Chromosome"/>
</dbReference>
<dbReference type="AlphaFoldDB" id="R4YQY9"/>
<gene>
    <name evidence="2" type="ORF">OLEAN_C34500</name>
</gene>
<evidence type="ECO:0000313" key="2">
    <source>
        <dbReference type="EMBL" id="CCK77626.1"/>
    </source>
</evidence>
<evidence type="ECO:0000313" key="3">
    <source>
        <dbReference type="Proteomes" id="UP000032749"/>
    </source>
</evidence>